<dbReference type="AlphaFoldDB" id="A0A7X4WCH6"/>
<organism evidence="2 3">
    <name type="scientific">Photobacterium halotolerans</name>
    <dbReference type="NCBI Taxonomy" id="265726"/>
    <lineage>
        <taxon>Bacteria</taxon>
        <taxon>Pseudomonadati</taxon>
        <taxon>Pseudomonadota</taxon>
        <taxon>Gammaproteobacteria</taxon>
        <taxon>Vibrionales</taxon>
        <taxon>Vibrionaceae</taxon>
        <taxon>Photobacterium</taxon>
    </lineage>
</organism>
<feature type="transmembrane region" description="Helical" evidence="1">
    <location>
        <begin position="46"/>
        <end position="64"/>
    </location>
</feature>
<dbReference type="EMBL" id="WXWW01000196">
    <property type="protein sequence ID" value="NAW66148.1"/>
    <property type="molecule type" value="Genomic_DNA"/>
</dbReference>
<evidence type="ECO:0008006" key="4">
    <source>
        <dbReference type="Google" id="ProtNLM"/>
    </source>
</evidence>
<accession>A0A7X4WCH6</accession>
<name>A0A7X4WCH6_9GAMM</name>
<sequence length="69" mass="7251">MKKYLQSLLKQSSTYKGLALLAGAAASAGGVTELFNVQITGNDVEFGGVIGTTAVLGLGAWETFRNQMR</sequence>
<reference evidence="2 3" key="1">
    <citation type="submission" date="2017-05" db="EMBL/GenBank/DDBJ databases">
        <title>High clonality and local adaptation shapes Vibrionaceae linages within an endangered oasis.</title>
        <authorList>
            <person name="Vazquez-Rosas-Landa M."/>
        </authorList>
    </citation>
    <scope>NUCLEOTIDE SEQUENCE [LARGE SCALE GENOMIC DNA]</scope>
    <source>
        <strain evidence="2 3">P46_P4S1P180</strain>
    </source>
</reference>
<evidence type="ECO:0000313" key="2">
    <source>
        <dbReference type="EMBL" id="NAW66148.1"/>
    </source>
</evidence>
<dbReference type="RefSeq" id="WP_161445462.1">
    <property type="nucleotide sequence ID" value="NZ_WXWW01000196.1"/>
</dbReference>
<comment type="caution">
    <text evidence="2">The sequence shown here is derived from an EMBL/GenBank/DDBJ whole genome shotgun (WGS) entry which is preliminary data.</text>
</comment>
<keyword evidence="1" id="KW-0812">Transmembrane</keyword>
<evidence type="ECO:0000313" key="3">
    <source>
        <dbReference type="Proteomes" id="UP000465712"/>
    </source>
</evidence>
<dbReference type="Proteomes" id="UP000465712">
    <property type="component" value="Unassembled WGS sequence"/>
</dbReference>
<evidence type="ECO:0000256" key="1">
    <source>
        <dbReference type="SAM" id="Phobius"/>
    </source>
</evidence>
<gene>
    <name evidence="2" type="ORF">CAG72_13060</name>
</gene>
<protein>
    <recommendedName>
        <fullName evidence="4">Holin</fullName>
    </recommendedName>
</protein>
<proteinExistence type="predicted"/>
<keyword evidence="1" id="KW-0472">Membrane</keyword>
<keyword evidence="1" id="KW-1133">Transmembrane helix</keyword>